<accession>A0ACC6P1H6</accession>
<reference evidence="1" key="1">
    <citation type="submission" date="2023-10" db="EMBL/GenBank/DDBJ databases">
        <title>Amphibacter perezi, gen. nov., sp. nov. a novel taxa of the family Comamonadaceae, class Betaproteobacteria isolated from the skin microbiota of Pelophylax perezi from different populations.</title>
        <authorList>
            <person name="Costa S."/>
            <person name="Proenca D.N."/>
            <person name="Lopes I."/>
            <person name="Morais P.V."/>
        </authorList>
    </citation>
    <scope>NUCLEOTIDE SEQUENCE</scope>
    <source>
        <strain evidence="1">SL12-8</strain>
    </source>
</reference>
<name>A0ACC6P1H6_9BURK</name>
<dbReference type="Proteomes" id="UP001364695">
    <property type="component" value="Unassembled WGS sequence"/>
</dbReference>
<evidence type="ECO:0000313" key="2">
    <source>
        <dbReference type="Proteomes" id="UP001364695"/>
    </source>
</evidence>
<organism evidence="1 2">
    <name type="scientific">Amphibiibacter pelophylacis</name>
    <dbReference type="NCBI Taxonomy" id="1799477"/>
    <lineage>
        <taxon>Bacteria</taxon>
        <taxon>Pseudomonadati</taxon>
        <taxon>Pseudomonadota</taxon>
        <taxon>Betaproteobacteria</taxon>
        <taxon>Burkholderiales</taxon>
        <taxon>Sphaerotilaceae</taxon>
        <taxon>Amphibiibacter</taxon>
    </lineage>
</organism>
<comment type="caution">
    <text evidence="1">The sequence shown here is derived from an EMBL/GenBank/DDBJ whole genome shotgun (WGS) entry which is preliminary data.</text>
</comment>
<keyword evidence="2" id="KW-1185">Reference proteome</keyword>
<dbReference type="EMBL" id="JAWDIE010000007">
    <property type="protein sequence ID" value="MEJ7138035.1"/>
    <property type="molecule type" value="Genomic_DNA"/>
</dbReference>
<evidence type="ECO:0000313" key="1">
    <source>
        <dbReference type="EMBL" id="MEJ7138035.1"/>
    </source>
</evidence>
<sequence>MAMPDAAALAGPLRHAALMQLASGTLPIGGFSYSQGLEAAINEGWVRDEAALLRWVQFALTELLPQADAAVWRLLYRAAQGRGAAPQPDPGALAHWDAWLRCSRESAELRQESRQMGWSLVQWALALPWPQTDARAAPLLAWLRTRAGEPGGCSYVAAHAVVAVLSGLSEDEGLSALLYAGLEGQVMAGVKAIPLGQQAGQRVLRAAHTALAQGHVRSRALADADPPALNTWAPQWAMLSSRHETQFSRLFRS</sequence>
<protein>
    <submittedName>
        <fullName evidence="1">Urease accessory UreF family protein</fullName>
    </submittedName>
</protein>
<gene>
    <name evidence="1" type="ORF">RV045_06275</name>
</gene>
<proteinExistence type="predicted"/>